<gene>
    <name evidence="10" type="ORF">KUCA_T00005614001</name>
</gene>
<evidence type="ECO:0000256" key="6">
    <source>
        <dbReference type="ARBA" id="ARBA00022824"/>
    </source>
</evidence>
<sequence length="396" mass="43815">MKIGIQAKALLLASFLCLVFALEDPSLVCPDDNPENCYPLEFEPTTEWQEIRSGQRLPPGLHVRLDMSTGVQQAKLVDPSEGEEGKNDDVIAVVVEESPATEQPARDTSFKENARIPNHERDEFSVAMETVSEAVSGKEVGESVLIENLEALSHLAHEYDFGVKLSRDMEPLLKLTGLTSGNSDWDVFQVREPALRVIAASLRNNGVAQATLLGDTVSTKNTALVQKLLQTITTEKDAILQKRLLGVLSAILQDQVGVQVFNEISGTDQLLSTYPLIALHAQPRVVQILEDLEADGEKAEDHEKREYPEDDFVPRLLQKRLLQTKADDATGKSLLEALVLLKNKNTGLKASSELLNWLSSEAKRVANKDYSARLVEIRHRVFGNPMGMRKAFADEL</sequence>
<dbReference type="InterPro" id="IPR011989">
    <property type="entry name" value="ARM-like"/>
</dbReference>
<name>W6MS54_9ASCO</name>
<dbReference type="HOGENOM" id="CLU_034955_0_0_1"/>
<dbReference type="Proteomes" id="UP000019384">
    <property type="component" value="Unassembled WGS sequence"/>
</dbReference>
<dbReference type="STRING" id="1382522.W6MS54"/>
<evidence type="ECO:0000256" key="1">
    <source>
        <dbReference type="ARBA" id="ARBA00010588"/>
    </source>
</evidence>
<organism evidence="10 11">
    <name type="scientific">Kuraishia capsulata CBS 1993</name>
    <dbReference type="NCBI Taxonomy" id="1382522"/>
    <lineage>
        <taxon>Eukaryota</taxon>
        <taxon>Fungi</taxon>
        <taxon>Dikarya</taxon>
        <taxon>Ascomycota</taxon>
        <taxon>Saccharomycotina</taxon>
        <taxon>Pichiomycetes</taxon>
        <taxon>Pichiales</taxon>
        <taxon>Pichiaceae</taxon>
        <taxon>Kuraishia</taxon>
    </lineage>
</organism>
<dbReference type="InterPro" id="IPR031884">
    <property type="entry name" value="Sil1_fungi"/>
</dbReference>
<evidence type="ECO:0000256" key="4">
    <source>
        <dbReference type="ARBA" id="ARBA00022448"/>
    </source>
</evidence>
<dbReference type="OrthoDB" id="448649at2759"/>
<dbReference type="PANTHER" id="PTHR19316:SF34">
    <property type="entry name" value="NUCLEOTIDE EXCHANGE FACTOR SIL1"/>
    <property type="match status" value="1"/>
</dbReference>
<evidence type="ECO:0000256" key="2">
    <source>
        <dbReference type="ARBA" id="ARBA00011799"/>
    </source>
</evidence>
<feature type="signal peptide" evidence="9">
    <location>
        <begin position="1"/>
        <end position="21"/>
    </location>
</feature>
<keyword evidence="7" id="KW-0653">Protein transport</keyword>
<dbReference type="Pfam" id="PF16782">
    <property type="entry name" value="SIL1"/>
    <property type="match status" value="1"/>
</dbReference>
<dbReference type="RefSeq" id="XP_022461605.1">
    <property type="nucleotide sequence ID" value="XM_022600575.1"/>
</dbReference>
<evidence type="ECO:0000256" key="5">
    <source>
        <dbReference type="ARBA" id="ARBA00022729"/>
    </source>
</evidence>
<keyword evidence="4" id="KW-0813">Transport</keyword>
<keyword evidence="6" id="KW-0256">Endoplasmic reticulum</keyword>
<evidence type="ECO:0000256" key="8">
    <source>
        <dbReference type="ARBA" id="ARBA00023010"/>
    </source>
</evidence>
<dbReference type="Gene3D" id="1.25.10.10">
    <property type="entry name" value="Leucine-rich Repeat Variant"/>
    <property type="match status" value="1"/>
</dbReference>
<keyword evidence="5 9" id="KW-0732">Signal</keyword>
<dbReference type="GO" id="GO:0005783">
    <property type="term" value="C:endoplasmic reticulum"/>
    <property type="evidence" value="ECO:0007669"/>
    <property type="project" value="InterPro"/>
</dbReference>
<keyword evidence="11" id="KW-1185">Reference proteome</keyword>
<accession>W6MS54</accession>
<reference evidence="10" key="2">
    <citation type="submission" date="2014-02" db="EMBL/GenBank/DDBJ databases">
        <title>Complete DNA sequence of /Kuraishia capsulata/ illustrates novel genomic features among budding yeasts (/Saccharomycotina/).</title>
        <authorList>
            <person name="Morales L."/>
            <person name="Noel B."/>
            <person name="Porcel B."/>
            <person name="Marcet-Houben M."/>
            <person name="Hullo M-F."/>
            <person name="Sacerdot C."/>
            <person name="Tekaia F."/>
            <person name="Leh-Louis V."/>
            <person name="Despons L."/>
            <person name="Khanna V."/>
            <person name="Aury J-M."/>
            <person name="Barbe V."/>
            <person name="Couloux A."/>
            <person name="Labadie K."/>
            <person name="Pelletier E."/>
            <person name="Souciet J-L."/>
            <person name="Boekhout T."/>
            <person name="Gabaldon T."/>
            <person name="Wincker P."/>
            <person name="Dujon B."/>
        </authorList>
    </citation>
    <scope>NUCLEOTIDE SEQUENCE</scope>
    <source>
        <strain evidence="10">CBS 1993</strain>
    </source>
</reference>
<evidence type="ECO:0000313" key="10">
    <source>
        <dbReference type="EMBL" id="CDK29621.1"/>
    </source>
</evidence>
<evidence type="ECO:0000256" key="7">
    <source>
        <dbReference type="ARBA" id="ARBA00022927"/>
    </source>
</evidence>
<evidence type="ECO:0000256" key="3">
    <source>
        <dbReference type="ARBA" id="ARBA00015352"/>
    </source>
</evidence>
<protein>
    <recommendedName>
        <fullName evidence="3">Nucleotide exchange factor SIL1</fullName>
    </recommendedName>
</protein>
<dbReference type="GO" id="GO:0000774">
    <property type="term" value="F:adenyl-nucleotide exchange factor activity"/>
    <property type="evidence" value="ECO:0007669"/>
    <property type="project" value="InterPro"/>
</dbReference>
<dbReference type="PANTHER" id="PTHR19316">
    <property type="entry name" value="PROTEIN FOLDING REGULATOR"/>
    <property type="match status" value="1"/>
</dbReference>
<feature type="chain" id="PRO_5004879083" description="Nucleotide exchange factor SIL1" evidence="9">
    <location>
        <begin position="22"/>
        <end position="396"/>
    </location>
</feature>
<evidence type="ECO:0000313" key="11">
    <source>
        <dbReference type="Proteomes" id="UP000019384"/>
    </source>
</evidence>
<dbReference type="GO" id="GO:0015031">
    <property type="term" value="P:protein transport"/>
    <property type="evidence" value="ECO:0007669"/>
    <property type="project" value="UniProtKB-KW"/>
</dbReference>
<evidence type="ECO:0000256" key="9">
    <source>
        <dbReference type="SAM" id="SignalP"/>
    </source>
</evidence>
<dbReference type="InterPro" id="IPR050693">
    <property type="entry name" value="Hsp70_NEF-Inhibitors"/>
</dbReference>
<proteinExistence type="inferred from homology"/>
<comment type="similarity">
    <text evidence="1">Belongs to the SIL1 family.</text>
</comment>
<dbReference type="GeneID" id="34522993"/>
<dbReference type="AlphaFoldDB" id="W6MS54"/>
<reference evidence="10" key="1">
    <citation type="submission" date="2013-12" db="EMBL/GenBank/DDBJ databases">
        <authorList>
            <person name="Genoscope - CEA"/>
        </authorList>
    </citation>
    <scope>NUCLEOTIDE SEQUENCE</scope>
    <source>
        <strain evidence="10">CBS 1993</strain>
    </source>
</reference>
<keyword evidence="8" id="KW-0811">Translocation</keyword>
<dbReference type="EMBL" id="HG793131">
    <property type="protein sequence ID" value="CDK29621.1"/>
    <property type="molecule type" value="Genomic_DNA"/>
</dbReference>
<comment type="subunit">
    <text evidence="2">Interacts with KAR2.</text>
</comment>